<feature type="coiled-coil region" evidence="1">
    <location>
        <begin position="193"/>
        <end position="268"/>
    </location>
</feature>
<organism evidence="3 4">
    <name type="scientific">Nitrosomonas ureae</name>
    <dbReference type="NCBI Taxonomy" id="44577"/>
    <lineage>
        <taxon>Bacteria</taxon>
        <taxon>Pseudomonadati</taxon>
        <taxon>Pseudomonadota</taxon>
        <taxon>Betaproteobacteria</taxon>
        <taxon>Nitrosomonadales</taxon>
        <taxon>Nitrosomonadaceae</taxon>
        <taxon>Nitrosomonas</taxon>
    </lineage>
</organism>
<dbReference type="SUPFAM" id="SSF52540">
    <property type="entry name" value="P-loop containing nucleoside triphosphate hydrolases"/>
    <property type="match status" value="2"/>
</dbReference>
<dbReference type="InterPro" id="IPR027417">
    <property type="entry name" value="P-loop_NTPase"/>
</dbReference>
<dbReference type="NCBIfam" id="TIGR03185">
    <property type="entry name" value="DNA_S_dndD"/>
    <property type="match status" value="1"/>
</dbReference>
<feature type="domain" description="Rad50/SbcC-type AAA" evidence="2">
    <location>
        <begin position="6"/>
        <end position="249"/>
    </location>
</feature>
<dbReference type="Pfam" id="PF13476">
    <property type="entry name" value="AAA_23"/>
    <property type="match status" value="1"/>
</dbReference>
<accession>A0A2T5ITR5</accession>
<dbReference type="AlphaFoldDB" id="A0A2T5ITR5"/>
<dbReference type="GO" id="GO:0016887">
    <property type="term" value="F:ATP hydrolysis activity"/>
    <property type="evidence" value="ECO:0007669"/>
    <property type="project" value="InterPro"/>
</dbReference>
<gene>
    <name evidence="3" type="ORF">C8R28_100626</name>
</gene>
<dbReference type="PANTHER" id="PTHR32114:SF2">
    <property type="entry name" value="ABC TRANSPORTER ABCH.3"/>
    <property type="match status" value="1"/>
</dbReference>
<dbReference type="GO" id="GO:0006302">
    <property type="term" value="P:double-strand break repair"/>
    <property type="evidence" value="ECO:0007669"/>
    <property type="project" value="InterPro"/>
</dbReference>
<evidence type="ECO:0000313" key="4">
    <source>
        <dbReference type="Proteomes" id="UP000244110"/>
    </source>
</evidence>
<keyword evidence="1" id="KW-0175">Coiled coil</keyword>
<proteinExistence type="predicted"/>
<dbReference type="Gene3D" id="3.40.50.300">
    <property type="entry name" value="P-loop containing nucleotide triphosphate hydrolases"/>
    <property type="match status" value="2"/>
</dbReference>
<protein>
    <submittedName>
        <fullName evidence="3">DNA sulfur modification protein DndD</fullName>
    </submittedName>
</protein>
<reference evidence="3 4" key="1">
    <citation type="submission" date="2018-04" db="EMBL/GenBank/DDBJ databases">
        <title>Active sludge and wastewater microbial communities from Klosterneuburg, Austria.</title>
        <authorList>
            <person name="Wagner M."/>
        </authorList>
    </citation>
    <scope>NUCLEOTIDE SEQUENCE [LARGE SCALE GENOMIC DNA]</scope>
    <source>
        <strain evidence="3 4">Nm4</strain>
    </source>
</reference>
<sequence length="678" mass="78606">MIFKTLTLHNIFSYYGIRTFDLTPSANRHGNIVVIMGRNGFGKTSLLNSVKLLFGGIEELRKTVQRDRVLTHNKSYIRGDNKDWWGILNHRARIHGDLKCSVSAILLDEDNREIEIERSWDLHNENYESQLSVKAPRIAHLTDKAADKYISGLLPKDYIPFFFFDAEDIGYLAEANRNQVIEKMEQLLNIRPVENLKECLKELRRRIESKYIAKDVHQRLQEAENRKKLLAIQRDELQYQQQTLNSDLEALEDELRETRQKIRLLGGQGIIENNAKLEATKAIELANLEAALIALSEALGRDAFLRLNAKLIQKSLSKVERCAHSQQGATAEMLQSLRESLKAVFTTPPYPEHRLDDSQVVFYQKRITKLFDSRDVDDDEKKPFELDSGRARKLLTVLAAYSPQHHPEAILRDELSRALRADHKITEIDKTLQEVTQLSDESKQQFQLLREKETRLQDEFLKLKDHERKILHELSIIDRKIKPLDEETNKLRNQARQSEQGRARLDVLENMQKLLEAYKQTLKEQQRGALEKHFNSHMKSLLDSNRLIAKTKIDEFFQLHFLDVTGNPVAMSSISAGMKQLSATALLWALKDACGKQLPVIFDSPLGRIDRQHQDNLLTRYYPHAARQVILLPTDSELDERKRRLLEPHIYREFHLHNPDGENTEIELITPIKEPHHG</sequence>
<feature type="coiled-coil region" evidence="1">
    <location>
        <begin position="432"/>
        <end position="469"/>
    </location>
</feature>
<dbReference type="PANTHER" id="PTHR32114">
    <property type="entry name" value="ABC TRANSPORTER ABCH.3"/>
    <property type="match status" value="1"/>
</dbReference>
<name>A0A2T5ITR5_9PROT</name>
<dbReference type="Proteomes" id="UP000244110">
    <property type="component" value="Unassembled WGS sequence"/>
</dbReference>
<dbReference type="RefSeq" id="WP_107786255.1">
    <property type="nucleotide sequence ID" value="NZ_QAOL01000006.1"/>
</dbReference>
<dbReference type="EMBL" id="QAOL01000006">
    <property type="protein sequence ID" value="PTQ87266.1"/>
    <property type="molecule type" value="Genomic_DNA"/>
</dbReference>
<evidence type="ECO:0000313" key="3">
    <source>
        <dbReference type="EMBL" id="PTQ87266.1"/>
    </source>
</evidence>
<dbReference type="InterPro" id="IPR038729">
    <property type="entry name" value="Rad50/SbcC_AAA"/>
</dbReference>
<evidence type="ECO:0000256" key="1">
    <source>
        <dbReference type="SAM" id="Coils"/>
    </source>
</evidence>
<evidence type="ECO:0000259" key="2">
    <source>
        <dbReference type="Pfam" id="PF13476"/>
    </source>
</evidence>
<comment type="caution">
    <text evidence="3">The sequence shown here is derived from an EMBL/GenBank/DDBJ whole genome shotgun (WGS) entry which is preliminary data.</text>
</comment>
<dbReference type="InterPro" id="IPR017599">
    <property type="entry name" value="DNA_S_DndD"/>
</dbReference>